<comment type="function">
    <text evidence="3">Inhibits all the catalytic activities of DNA gyrase by preventing its interaction with DNA. Acts by binding directly to the C-terminal domain of GyrB, which probably disrupts DNA binding by the gyrase.</text>
</comment>
<proteinExistence type="inferred from homology"/>
<feature type="binding site" evidence="3">
    <location>
        <position position="13"/>
    </location>
    <ligand>
        <name>Zn(2+)</name>
        <dbReference type="ChEBI" id="CHEBI:29105"/>
    </ligand>
</feature>
<reference evidence="5" key="1">
    <citation type="submission" date="2018-06" db="EMBL/GenBank/DDBJ databases">
        <title>Aestuariibacter litoralis strain KCTC 52945T.</title>
        <authorList>
            <person name="Li X."/>
            <person name="Salam N."/>
            <person name="Li J.-L."/>
            <person name="Chen Y.-M."/>
            <person name="Yang Z.-W."/>
            <person name="Zhang L.-Y."/>
            <person name="Han M.-X."/>
            <person name="Xiao M."/>
            <person name="Li W.-J."/>
        </authorList>
    </citation>
    <scope>NUCLEOTIDE SEQUENCE [LARGE SCALE GENOMIC DNA]</scope>
    <source>
        <strain evidence="5">KCTC 52945</strain>
    </source>
</reference>
<feature type="binding site" evidence="3">
    <location>
        <position position="32"/>
    </location>
    <ligand>
        <name>Zn(2+)</name>
        <dbReference type="ChEBI" id="CHEBI:29105"/>
    </ligand>
</feature>
<evidence type="ECO:0000256" key="2">
    <source>
        <dbReference type="ARBA" id="ARBA00022833"/>
    </source>
</evidence>
<feature type="binding site" evidence="3">
    <location>
        <position position="16"/>
    </location>
    <ligand>
        <name>Zn(2+)</name>
        <dbReference type="ChEBI" id="CHEBI:29105"/>
    </ligand>
</feature>
<dbReference type="NCBIfam" id="NF002362">
    <property type="entry name" value="PRK01343.1"/>
    <property type="match status" value="1"/>
</dbReference>
<dbReference type="Pfam" id="PF03884">
    <property type="entry name" value="YacG"/>
    <property type="match status" value="1"/>
</dbReference>
<dbReference type="EMBL" id="QKVK01000003">
    <property type="protein sequence ID" value="PZF77218.1"/>
    <property type="molecule type" value="Genomic_DNA"/>
</dbReference>
<comment type="subunit">
    <text evidence="3">Interacts with GyrB.</text>
</comment>
<sequence>MTEPVRLRPRRPCPICNKASQQKYHPFCSARCAQVDLNRWLGGNYAIPAQDDEPGEDDSGSA</sequence>
<dbReference type="SUPFAM" id="SSF57716">
    <property type="entry name" value="Glucocorticoid receptor-like (DNA-binding domain)"/>
    <property type="match status" value="1"/>
</dbReference>
<comment type="caution">
    <text evidence="4">The sequence shown here is derived from an EMBL/GenBank/DDBJ whole genome shotgun (WGS) entry which is preliminary data.</text>
</comment>
<accession>A0A2W2BAT2</accession>
<evidence type="ECO:0000313" key="4">
    <source>
        <dbReference type="EMBL" id="PZF77218.1"/>
    </source>
</evidence>
<protein>
    <recommendedName>
        <fullName evidence="3">DNA gyrase inhibitor YacG</fullName>
    </recommendedName>
</protein>
<organism evidence="4 5">
    <name type="scientific">Aestuariivirga litoralis</name>
    <dbReference type="NCBI Taxonomy" id="2650924"/>
    <lineage>
        <taxon>Bacteria</taxon>
        <taxon>Pseudomonadati</taxon>
        <taxon>Pseudomonadota</taxon>
        <taxon>Alphaproteobacteria</taxon>
        <taxon>Hyphomicrobiales</taxon>
        <taxon>Aestuariivirgaceae</taxon>
        <taxon>Aestuariivirga</taxon>
    </lineage>
</organism>
<evidence type="ECO:0000313" key="5">
    <source>
        <dbReference type="Proteomes" id="UP000248795"/>
    </source>
</evidence>
<dbReference type="InterPro" id="IPR013088">
    <property type="entry name" value="Znf_NHR/GATA"/>
</dbReference>
<dbReference type="HAMAP" id="MF_00649">
    <property type="entry name" value="DNA_gyrase_inhibitor_YacG"/>
    <property type="match status" value="1"/>
</dbReference>
<keyword evidence="5" id="KW-1185">Reference proteome</keyword>
<dbReference type="PANTHER" id="PTHR36150:SF1">
    <property type="entry name" value="DNA GYRASE INHIBITOR YACG"/>
    <property type="match status" value="1"/>
</dbReference>
<gene>
    <name evidence="3" type="primary">yacG</name>
    <name evidence="4" type="ORF">DK847_07780</name>
</gene>
<dbReference type="Proteomes" id="UP000248795">
    <property type="component" value="Unassembled WGS sequence"/>
</dbReference>
<dbReference type="Gene3D" id="3.30.50.10">
    <property type="entry name" value="Erythroid Transcription Factor GATA-1, subunit A"/>
    <property type="match status" value="1"/>
</dbReference>
<feature type="binding site" evidence="3">
    <location>
        <position position="28"/>
    </location>
    <ligand>
        <name>Zn(2+)</name>
        <dbReference type="ChEBI" id="CHEBI:29105"/>
    </ligand>
</feature>
<dbReference type="GO" id="GO:0006355">
    <property type="term" value="P:regulation of DNA-templated transcription"/>
    <property type="evidence" value="ECO:0007669"/>
    <property type="project" value="InterPro"/>
</dbReference>
<comment type="cofactor">
    <cofactor evidence="3">
        <name>Zn(2+)</name>
        <dbReference type="ChEBI" id="CHEBI:29105"/>
    </cofactor>
    <text evidence="3">Binds 1 zinc ion.</text>
</comment>
<keyword evidence="2 3" id="KW-0862">Zinc</keyword>
<evidence type="ECO:0000256" key="1">
    <source>
        <dbReference type="ARBA" id="ARBA00022723"/>
    </source>
</evidence>
<dbReference type="InterPro" id="IPR005584">
    <property type="entry name" value="DNA_gyrase_inhibitor_YacG"/>
</dbReference>
<dbReference type="GO" id="GO:0008657">
    <property type="term" value="F:DNA topoisomerase type II (double strand cut, ATP-hydrolyzing) inhibitor activity"/>
    <property type="evidence" value="ECO:0007669"/>
    <property type="project" value="UniProtKB-UniRule"/>
</dbReference>
<evidence type="ECO:0000256" key="3">
    <source>
        <dbReference type="HAMAP-Rule" id="MF_00649"/>
    </source>
</evidence>
<name>A0A2W2BAT2_9HYPH</name>
<keyword evidence="1 3" id="KW-0479">Metal-binding</keyword>
<dbReference type="RefSeq" id="WP_111197508.1">
    <property type="nucleotide sequence ID" value="NZ_QKVK01000003.1"/>
</dbReference>
<dbReference type="AlphaFoldDB" id="A0A2W2BAT2"/>
<comment type="similarity">
    <text evidence="3">Belongs to the DNA gyrase inhibitor YacG family.</text>
</comment>
<dbReference type="PANTHER" id="PTHR36150">
    <property type="entry name" value="DNA GYRASE INHIBITOR YACG"/>
    <property type="match status" value="1"/>
</dbReference>
<dbReference type="GO" id="GO:0008270">
    <property type="term" value="F:zinc ion binding"/>
    <property type="evidence" value="ECO:0007669"/>
    <property type="project" value="UniProtKB-UniRule"/>
</dbReference>